<reference evidence="3" key="1">
    <citation type="submission" date="2018-05" db="EMBL/GenBank/DDBJ databases">
        <authorList>
            <person name="Lanie J.A."/>
            <person name="Ng W.-L."/>
            <person name="Kazmierczak K.M."/>
            <person name="Andrzejewski T.M."/>
            <person name="Davidsen T.M."/>
            <person name="Wayne K.J."/>
            <person name="Tettelin H."/>
            <person name="Glass J.I."/>
            <person name="Rusch D."/>
            <person name="Podicherti R."/>
            <person name="Tsui H.-C.T."/>
            <person name="Winkler M.E."/>
        </authorList>
    </citation>
    <scope>NUCLEOTIDE SEQUENCE</scope>
</reference>
<dbReference type="CDD" id="cd07983">
    <property type="entry name" value="LPLAT_DUF374-like"/>
    <property type="match status" value="1"/>
</dbReference>
<dbReference type="SUPFAM" id="SSF69593">
    <property type="entry name" value="Glycerol-3-phosphate (1)-acyltransferase"/>
    <property type="match status" value="1"/>
</dbReference>
<feature type="domain" description="DUF374" evidence="2">
    <location>
        <begin position="72"/>
        <end position="125"/>
    </location>
</feature>
<dbReference type="InterPro" id="IPR007172">
    <property type="entry name" value="DUF374"/>
</dbReference>
<proteinExistence type="predicted"/>
<sequence>MLVWAGEKLGSLMLRFFYYTNRWEVEGEKHYKFAIENGQTVIIAAWHNSFLTVFMNLAKNQFYGMAGNHYPDAEIVARTGKKLGWKLIRGSSTDGGKKAYNEMLTLLKTRGNVVAITPDGPQGPAKKPKAGTISAAQKTGAVVVPAAGQSTKRWSFKNWDTFYLAKPFGKIVQIYGAPIMFDKTDNFDDCILKLEEKLNQLEKEARRRVGMETSN</sequence>
<dbReference type="Pfam" id="PF04028">
    <property type="entry name" value="DUF374"/>
    <property type="match status" value="1"/>
</dbReference>
<gene>
    <name evidence="3" type="ORF">METZ01_LOCUS110035</name>
</gene>
<accession>A0A381WY48</accession>
<protein>
    <recommendedName>
        <fullName evidence="2">DUF374 domain-containing protein</fullName>
    </recommendedName>
</protein>
<organism evidence="3">
    <name type="scientific">marine metagenome</name>
    <dbReference type="NCBI Taxonomy" id="408172"/>
    <lineage>
        <taxon>unclassified sequences</taxon>
        <taxon>metagenomes</taxon>
        <taxon>ecological metagenomes</taxon>
    </lineage>
</organism>
<evidence type="ECO:0000259" key="2">
    <source>
        <dbReference type="Pfam" id="PF04028"/>
    </source>
</evidence>
<keyword evidence="1" id="KW-0175">Coiled coil</keyword>
<name>A0A381WY48_9ZZZZ</name>
<feature type="coiled-coil region" evidence="1">
    <location>
        <begin position="184"/>
        <end position="211"/>
    </location>
</feature>
<evidence type="ECO:0000313" key="3">
    <source>
        <dbReference type="EMBL" id="SVA57181.1"/>
    </source>
</evidence>
<dbReference type="EMBL" id="UINC01013196">
    <property type="protein sequence ID" value="SVA57181.1"/>
    <property type="molecule type" value="Genomic_DNA"/>
</dbReference>
<dbReference type="AlphaFoldDB" id="A0A381WY48"/>
<evidence type="ECO:0000256" key="1">
    <source>
        <dbReference type="SAM" id="Coils"/>
    </source>
</evidence>